<dbReference type="EMBL" id="VXIV02001713">
    <property type="protein sequence ID" value="KAF6030344.1"/>
    <property type="molecule type" value="Genomic_DNA"/>
</dbReference>
<dbReference type="PANTHER" id="PTHR11820">
    <property type="entry name" value="ACYLPYRUVASE"/>
    <property type="match status" value="1"/>
</dbReference>
<comment type="caution">
    <text evidence="16">The sequence shown here is derived from an EMBL/GenBank/DDBJ whole genome shotgun (WGS) entry which is preliminary data.</text>
</comment>
<evidence type="ECO:0000256" key="3">
    <source>
        <dbReference type="ARBA" id="ARBA00022723"/>
    </source>
</evidence>
<evidence type="ECO:0000256" key="9">
    <source>
        <dbReference type="ARBA" id="ARBA00044973"/>
    </source>
</evidence>
<organism evidence="16 17">
    <name type="scientific">Bugula neritina</name>
    <name type="common">Brown bryozoan</name>
    <name type="synonym">Sertularia neritina</name>
    <dbReference type="NCBI Taxonomy" id="10212"/>
    <lineage>
        <taxon>Eukaryota</taxon>
        <taxon>Metazoa</taxon>
        <taxon>Spiralia</taxon>
        <taxon>Lophotrochozoa</taxon>
        <taxon>Bryozoa</taxon>
        <taxon>Gymnolaemata</taxon>
        <taxon>Cheilostomatida</taxon>
        <taxon>Flustrina</taxon>
        <taxon>Buguloidea</taxon>
        <taxon>Bugulidae</taxon>
        <taxon>Bugula</taxon>
    </lineage>
</organism>
<comment type="catalytic activity">
    <reaction evidence="12">
        <text>3-fumarylpyruvate + H2O = fumarate + pyruvate + H(+)</text>
        <dbReference type="Rhea" id="RHEA:26168"/>
        <dbReference type="ChEBI" id="CHEBI:15361"/>
        <dbReference type="ChEBI" id="CHEBI:15377"/>
        <dbReference type="ChEBI" id="CHEBI:15378"/>
        <dbReference type="ChEBI" id="CHEBI:16854"/>
        <dbReference type="ChEBI" id="CHEBI:29806"/>
    </reaction>
</comment>
<accession>A0A7J7JX97</accession>
<dbReference type="EC" id="4.1.1.112" evidence="2"/>
<dbReference type="GO" id="GO:0018773">
    <property type="term" value="F:acetylpyruvate hydrolase activity"/>
    <property type="evidence" value="ECO:0007669"/>
    <property type="project" value="TreeGrafter"/>
</dbReference>
<sequence length="217" mass="23271">MASKGVSRFVEVGKKIVAVGRNYSEHAKELGNAVPSEPILFLKPTTSYITVGRKIELPKGATELHHEVELGVVIGKKCKDISPSAVTDHIAGYTVALDMTDREKQTELKDKKLPWAVSKGFDTSCPVGEFVPKSDLTKDVQDLGIWLKVNGELKQNGNTRDMLFPVADLISHISGIFTLEPGDLVLTGTPSGVGPVTSGDVITAGVEGCPDIEFTVQ</sequence>
<evidence type="ECO:0000313" key="16">
    <source>
        <dbReference type="EMBL" id="KAF6030344.1"/>
    </source>
</evidence>
<dbReference type="Gene3D" id="3.90.850.10">
    <property type="entry name" value="Fumarylacetoacetase-like, C-terminal domain"/>
    <property type="match status" value="1"/>
</dbReference>
<evidence type="ECO:0000256" key="12">
    <source>
        <dbReference type="ARBA" id="ARBA00047963"/>
    </source>
</evidence>
<dbReference type="AlphaFoldDB" id="A0A7J7JX97"/>
<gene>
    <name evidence="16" type="ORF">EB796_011329</name>
</gene>
<dbReference type="PANTHER" id="PTHR11820:SF7">
    <property type="entry name" value="ACYLPYRUVASE FAHD1, MITOCHONDRIAL"/>
    <property type="match status" value="1"/>
</dbReference>
<evidence type="ECO:0000256" key="4">
    <source>
        <dbReference type="ARBA" id="ARBA00032305"/>
    </source>
</evidence>
<evidence type="ECO:0000256" key="10">
    <source>
        <dbReference type="ARBA" id="ARBA00044980"/>
    </source>
</evidence>
<evidence type="ECO:0000313" key="17">
    <source>
        <dbReference type="Proteomes" id="UP000593567"/>
    </source>
</evidence>
<evidence type="ECO:0000256" key="5">
    <source>
        <dbReference type="ARBA" id="ARBA00039040"/>
    </source>
</evidence>
<dbReference type="GO" id="GO:0008948">
    <property type="term" value="F:oxaloacetate decarboxylase activity"/>
    <property type="evidence" value="ECO:0007669"/>
    <property type="project" value="UniProtKB-EC"/>
</dbReference>
<dbReference type="Pfam" id="PF01557">
    <property type="entry name" value="FAA_hydrolase"/>
    <property type="match status" value="1"/>
</dbReference>
<name>A0A7J7JX97_BUGNE</name>
<dbReference type="OrthoDB" id="411064at2759"/>
<dbReference type="Proteomes" id="UP000593567">
    <property type="component" value="Unassembled WGS sequence"/>
</dbReference>
<dbReference type="SUPFAM" id="SSF56529">
    <property type="entry name" value="FAH"/>
    <property type="match status" value="1"/>
</dbReference>
<dbReference type="InterPro" id="IPR011234">
    <property type="entry name" value="Fumarylacetoacetase-like_C"/>
</dbReference>
<comment type="catalytic activity">
    <reaction evidence="14">
        <text>acetylpyruvate + H2O = acetate + pyruvate + H(+)</text>
        <dbReference type="Rhea" id="RHEA:16097"/>
        <dbReference type="ChEBI" id="CHEBI:15360"/>
        <dbReference type="ChEBI" id="CHEBI:15361"/>
        <dbReference type="ChEBI" id="CHEBI:15377"/>
        <dbReference type="ChEBI" id="CHEBI:15378"/>
        <dbReference type="ChEBI" id="CHEBI:30089"/>
    </reaction>
</comment>
<comment type="catalytic activity">
    <reaction evidence="8">
        <text>oxaloacetate = enol-oxaloacetate</text>
        <dbReference type="Rhea" id="RHEA:16021"/>
        <dbReference type="ChEBI" id="CHEBI:16452"/>
        <dbReference type="ChEBI" id="CHEBI:17479"/>
        <dbReference type="EC" id="5.3.2.2"/>
    </reaction>
    <physiologicalReaction direction="right-to-left" evidence="8">
        <dbReference type="Rhea" id="RHEA:16023"/>
    </physiologicalReaction>
</comment>
<evidence type="ECO:0000256" key="13">
    <source>
        <dbReference type="ARBA" id="ARBA00047973"/>
    </source>
</evidence>
<reference evidence="16" key="1">
    <citation type="submission" date="2020-06" db="EMBL/GenBank/DDBJ databases">
        <title>Draft genome of Bugula neritina, a colonial animal packing powerful symbionts and potential medicines.</title>
        <authorList>
            <person name="Rayko M."/>
        </authorList>
    </citation>
    <scope>NUCLEOTIDE SEQUENCE [LARGE SCALE GENOMIC DNA]</scope>
    <source>
        <strain evidence="16">Kwan_BN1</strain>
    </source>
</reference>
<dbReference type="InterPro" id="IPR036663">
    <property type="entry name" value="Fumarylacetoacetase_C_sf"/>
</dbReference>
<dbReference type="GO" id="GO:0019752">
    <property type="term" value="P:carboxylic acid metabolic process"/>
    <property type="evidence" value="ECO:0007669"/>
    <property type="project" value="UniProtKB-ARBA"/>
</dbReference>
<evidence type="ECO:0000256" key="6">
    <source>
        <dbReference type="ARBA" id="ARBA00042340"/>
    </source>
</evidence>
<dbReference type="NCBIfam" id="NF007967">
    <property type="entry name" value="PRK10691.1"/>
    <property type="match status" value="1"/>
</dbReference>
<comment type="similarity">
    <text evidence="1">Belongs to the FAH family.</text>
</comment>
<dbReference type="EC" id="5.3.2.2" evidence="9"/>
<evidence type="ECO:0000256" key="14">
    <source>
        <dbReference type="ARBA" id="ARBA00048846"/>
    </source>
</evidence>
<evidence type="ECO:0000256" key="7">
    <source>
        <dbReference type="ARBA" id="ARBA00044830"/>
    </source>
</evidence>
<dbReference type="EC" id="3.7.1.5" evidence="5"/>
<evidence type="ECO:0000256" key="8">
    <source>
        <dbReference type="ARBA" id="ARBA00044911"/>
    </source>
</evidence>
<keyword evidence="3" id="KW-0479">Metal-binding</keyword>
<dbReference type="GO" id="GO:0005739">
    <property type="term" value="C:mitochondrion"/>
    <property type="evidence" value="ECO:0007669"/>
    <property type="project" value="TreeGrafter"/>
</dbReference>
<dbReference type="GO" id="GO:0047621">
    <property type="term" value="F:acylpyruvate hydrolase activity"/>
    <property type="evidence" value="ECO:0007669"/>
    <property type="project" value="UniProtKB-EC"/>
</dbReference>
<evidence type="ECO:0000259" key="15">
    <source>
        <dbReference type="Pfam" id="PF01557"/>
    </source>
</evidence>
<comment type="catalytic activity">
    <reaction evidence="13">
        <text>oxaloacetate + H(+) = pyruvate + CO2</text>
        <dbReference type="Rhea" id="RHEA:15641"/>
        <dbReference type="ChEBI" id="CHEBI:15361"/>
        <dbReference type="ChEBI" id="CHEBI:15378"/>
        <dbReference type="ChEBI" id="CHEBI:16452"/>
        <dbReference type="ChEBI" id="CHEBI:16526"/>
        <dbReference type="EC" id="4.1.1.112"/>
    </reaction>
</comment>
<evidence type="ECO:0000256" key="11">
    <source>
        <dbReference type="ARBA" id="ARBA00047858"/>
    </source>
</evidence>
<feature type="domain" description="Fumarylacetoacetase-like C-terminal" evidence="15">
    <location>
        <begin position="15"/>
        <end position="216"/>
    </location>
</feature>
<dbReference type="FunFam" id="3.90.850.10:FF:000003">
    <property type="entry name" value="Fumarylacetoacetate hydrolase domain-containing 1"/>
    <property type="match status" value="1"/>
</dbReference>
<protein>
    <recommendedName>
        <fullName evidence="10">Oxaloacetate tautomerase FAHD1, mitochondrial</fullName>
        <ecNumber evidence="5">3.7.1.5</ecNumber>
        <ecNumber evidence="2">4.1.1.112</ecNumber>
        <ecNumber evidence="9">5.3.2.2</ecNumber>
    </recommendedName>
    <alternativeName>
        <fullName evidence="7">Acylpyruvase FAHD1</fullName>
    </alternativeName>
    <alternativeName>
        <fullName evidence="6">Fumarylacetoacetate hydrolase domain-containing protein 1</fullName>
    </alternativeName>
    <alternativeName>
        <fullName evidence="4">Oxaloacetate decarboxylase</fullName>
    </alternativeName>
</protein>
<evidence type="ECO:0000256" key="1">
    <source>
        <dbReference type="ARBA" id="ARBA00010211"/>
    </source>
</evidence>
<dbReference type="GO" id="GO:0050163">
    <property type="term" value="F:oxaloacetate tautomerase activity"/>
    <property type="evidence" value="ECO:0007669"/>
    <property type="project" value="UniProtKB-EC"/>
</dbReference>
<comment type="catalytic activity">
    <reaction evidence="11">
        <text>a 3-acylpyruvate + H2O = a carboxylate + pyruvate + H(+)</text>
        <dbReference type="Rhea" id="RHEA:19009"/>
        <dbReference type="ChEBI" id="CHEBI:15361"/>
        <dbReference type="ChEBI" id="CHEBI:15377"/>
        <dbReference type="ChEBI" id="CHEBI:15378"/>
        <dbReference type="ChEBI" id="CHEBI:29067"/>
        <dbReference type="ChEBI" id="CHEBI:57278"/>
        <dbReference type="EC" id="3.7.1.5"/>
    </reaction>
</comment>
<keyword evidence="17" id="KW-1185">Reference proteome</keyword>
<dbReference type="GO" id="GO:0046872">
    <property type="term" value="F:metal ion binding"/>
    <property type="evidence" value="ECO:0007669"/>
    <property type="project" value="UniProtKB-KW"/>
</dbReference>
<evidence type="ECO:0000256" key="2">
    <source>
        <dbReference type="ARBA" id="ARBA00012947"/>
    </source>
</evidence>
<proteinExistence type="inferred from homology"/>